<keyword evidence="3" id="KW-1185">Reference proteome</keyword>
<sequence>MVQQALYSIEILDTERQSMPYCYFELYINGNLITKLPSRADSNGKVWFDRELVESSLGDHKELELVFWNEKYPKTQHSTTDKFIWPEGKTSIKVLMPDTYTINTRALDNENNEEQEYKRAYYLVRKGDTWSKLEIELGVSTVEALMLHNRMKYSDKLVEGAKLYYPLGFRTRNDASRSLSKKTGAGDKKVSESSQPKKEIDKKKEQPKKDKKPEKKIEQKQEQESSLEKENSKKDNKKNSTVEQRSAANGKPEDIAHVKGECFCYRDFSVEEFKNIILEMRVFSKNSVKDLFYKKNCPLSEEDKTFERLTEEINKSFKEWEINTCMRKIQFLAQCYHESAFFSTTLEFASGEYYNPPNPQKATIKTHPEAIQHGHTKEGDGPRYKGRGIIQQTWRDTQISYYKSVVKRFPNYFLNKEINEADVEKELFNRRPIYKEVYYDGSGQKKEYQCDYAALIARDLFLSCDSAGWFWGEYKLRQKKTLNYFSDFGIYGNGTITWMVHGGGNTIATRLKLYRHLRDNVFDYSNKCINKIKLNKKDELLNKDILKQKGYWGEISDEEY</sequence>
<evidence type="ECO:0000256" key="1">
    <source>
        <dbReference type="SAM" id="MobiDB-lite"/>
    </source>
</evidence>
<accession>A0ABP2NWW7</accession>
<dbReference type="SUPFAM" id="SSF53955">
    <property type="entry name" value="Lysozyme-like"/>
    <property type="match status" value="1"/>
</dbReference>
<evidence type="ECO:0008006" key="4">
    <source>
        <dbReference type="Google" id="ProtNLM"/>
    </source>
</evidence>
<dbReference type="EMBL" id="AJTC01000027">
    <property type="protein sequence ID" value="EIJ30068.1"/>
    <property type="molecule type" value="Genomic_DNA"/>
</dbReference>
<name>A0ABP2NWW7_HAEPA</name>
<evidence type="ECO:0000313" key="3">
    <source>
        <dbReference type="Proteomes" id="UP000003778"/>
    </source>
</evidence>
<dbReference type="InterPro" id="IPR023346">
    <property type="entry name" value="Lysozyme-like_dom_sf"/>
</dbReference>
<evidence type="ECO:0000313" key="2">
    <source>
        <dbReference type="EMBL" id="EIJ30068.1"/>
    </source>
</evidence>
<organism evidence="2 3">
    <name type="scientific">Haemophilus parainfluenzae HK2019</name>
    <dbReference type="NCBI Taxonomy" id="1095746"/>
    <lineage>
        <taxon>Bacteria</taxon>
        <taxon>Pseudomonadati</taxon>
        <taxon>Pseudomonadota</taxon>
        <taxon>Gammaproteobacteria</taxon>
        <taxon>Pasteurellales</taxon>
        <taxon>Pasteurellaceae</taxon>
        <taxon>Haemophilus</taxon>
    </lineage>
</organism>
<dbReference type="Proteomes" id="UP000003778">
    <property type="component" value="Unassembled WGS sequence"/>
</dbReference>
<gene>
    <name evidence="2" type="ORF">HMPREF1119_2061</name>
</gene>
<proteinExistence type="predicted"/>
<reference evidence="2 3" key="1">
    <citation type="submission" date="2012-04" db="EMBL/GenBank/DDBJ databases">
        <authorList>
            <person name="Durkin A.S."/>
            <person name="McCorrison J."/>
            <person name="Torralba M."/>
            <person name="Gillis M."/>
            <person name="Methe B."/>
            <person name="Sutton G."/>
            <person name="Nelson K.E."/>
        </authorList>
    </citation>
    <scope>NUCLEOTIDE SEQUENCE [LARGE SCALE GENOMIC DNA]</scope>
    <source>
        <strain evidence="2 3">HK2019</strain>
    </source>
</reference>
<dbReference type="RefSeq" id="WP_005699704.1">
    <property type="nucleotide sequence ID" value="NZ_AJTC01000027.1"/>
</dbReference>
<protein>
    <recommendedName>
        <fullName evidence="4">LysM domain protein</fullName>
    </recommendedName>
</protein>
<dbReference type="Gene3D" id="1.10.530.10">
    <property type="match status" value="1"/>
</dbReference>
<feature type="compositionally biased region" description="Basic and acidic residues" evidence="1">
    <location>
        <begin position="184"/>
        <end position="240"/>
    </location>
</feature>
<feature type="region of interest" description="Disordered" evidence="1">
    <location>
        <begin position="175"/>
        <end position="250"/>
    </location>
</feature>
<comment type="caution">
    <text evidence="2">The sequence shown here is derived from an EMBL/GenBank/DDBJ whole genome shotgun (WGS) entry which is preliminary data.</text>
</comment>